<reference evidence="2 3" key="1">
    <citation type="submission" date="2019-05" db="EMBL/GenBank/DDBJ databases">
        <title>Another draft genome of Portunus trituberculatus and its Hox gene families provides insights of decapod evolution.</title>
        <authorList>
            <person name="Jeong J.-H."/>
            <person name="Song I."/>
            <person name="Kim S."/>
            <person name="Choi T."/>
            <person name="Kim D."/>
            <person name="Ryu S."/>
            <person name="Kim W."/>
        </authorList>
    </citation>
    <scope>NUCLEOTIDE SEQUENCE [LARGE SCALE GENOMIC DNA]</scope>
    <source>
        <tissue evidence="2">Muscle</tissue>
    </source>
</reference>
<sequence length="79" mass="8140">MGGCGCGWVVPDSSGGPCGPGLECLGRSMDNTSGTANLTLLTYLEATEQWSNTQGRDGGNSKVPNRQGTEGSPLMNHPQ</sequence>
<protein>
    <submittedName>
        <fullName evidence="2">Uncharacterized protein</fullName>
    </submittedName>
</protein>
<organism evidence="2 3">
    <name type="scientific">Portunus trituberculatus</name>
    <name type="common">Swimming crab</name>
    <name type="synonym">Neptunus trituberculatus</name>
    <dbReference type="NCBI Taxonomy" id="210409"/>
    <lineage>
        <taxon>Eukaryota</taxon>
        <taxon>Metazoa</taxon>
        <taxon>Ecdysozoa</taxon>
        <taxon>Arthropoda</taxon>
        <taxon>Crustacea</taxon>
        <taxon>Multicrustacea</taxon>
        <taxon>Malacostraca</taxon>
        <taxon>Eumalacostraca</taxon>
        <taxon>Eucarida</taxon>
        <taxon>Decapoda</taxon>
        <taxon>Pleocyemata</taxon>
        <taxon>Brachyura</taxon>
        <taxon>Eubrachyura</taxon>
        <taxon>Portunoidea</taxon>
        <taxon>Portunidae</taxon>
        <taxon>Portuninae</taxon>
        <taxon>Portunus</taxon>
    </lineage>
</organism>
<gene>
    <name evidence="2" type="ORF">E2C01_097918</name>
</gene>
<keyword evidence="3" id="KW-1185">Reference proteome</keyword>
<dbReference type="AlphaFoldDB" id="A0A5B7JWF5"/>
<evidence type="ECO:0000313" key="3">
    <source>
        <dbReference type="Proteomes" id="UP000324222"/>
    </source>
</evidence>
<feature type="region of interest" description="Disordered" evidence="1">
    <location>
        <begin position="49"/>
        <end position="79"/>
    </location>
</feature>
<name>A0A5B7JWF5_PORTR</name>
<comment type="caution">
    <text evidence="2">The sequence shown here is derived from an EMBL/GenBank/DDBJ whole genome shotgun (WGS) entry which is preliminary data.</text>
</comment>
<accession>A0A5B7JWF5</accession>
<evidence type="ECO:0000313" key="2">
    <source>
        <dbReference type="EMBL" id="MPD02342.1"/>
    </source>
</evidence>
<dbReference type="EMBL" id="VSRR010131016">
    <property type="protein sequence ID" value="MPD02342.1"/>
    <property type="molecule type" value="Genomic_DNA"/>
</dbReference>
<dbReference type="Proteomes" id="UP000324222">
    <property type="component" value="Unassembled WGS sequence"/>
</dbReference>
<proteinExistence type="predicted"/>
<evidence type="ECO:0000256" key="1">
    <source>
        <dbReference type="SAM" id="MobiDB-lite"/>
    </source>
</evidence>